<gene>
    <name evidence="1" type="ORF">SGGMMB4_01935</name>
</gene>
<dbReference type="Proteomes" id="UP000245838">
    <property type="component" value="Chromosome sggmmb4_Chromosome"/>
</dbReference>
<evidence type="ECO:0000313" key="2">
    <source>
        <dbReference type="Proteomes" id="UP000245838"/>
    </source>
</evidence>
<dbReference type="EMBL" id="LN854557">
    <property type="protein sequence ID" value="CRL44690.1"/>
    <property type="molecule type" value="Genomic_DNA"/>
</dbReference>
<organism evidence="1 2">
    <name type="scientific">Sodalis glossinidius (strain morsitans)</name>
    <dbReference type="NCBI Taxonomy" id="343509"/>
    <lineage>
        <taxon>Bacteria</taxon>
        <taxon>Pseudomonadati</taxon>
        <taxon>Pseudomonadota</taxon>
        <taxon>Gammaproteobacteria</taxon>
        <taxon>Enterobacterales</taxon>
        <taxon>Bruguierivoracaceae</taxon>
        <taxon>Sodalis</taxon>
    </lineage>
</organism>
<proteinExistence type="predicted"/>
<name>A0A193QID6_SODGM</name>
<evidence type="ECO:0000313" key="1">
    <source>
        <dbReference type="EMBL" id="CRL44690.1"/>
    </source>
</evidence>
<dbReference type="AlphaFoldDB" id="A0A193QID6"/>
<protein>
    <submittedName>
        <fullName evidence="1">Uncharacterized protein</fullName>
    </submittedName>
</protein>
<accession>A0A193QID6</accession>
<sequence>MKSLSSHAVKNRGIEAVAAGVFAGGMKRTRGDGPALRLSEKGTGQEKVTLRLSEPRYRAVPRCG</sequence>
<reference evidence="1 2" key="1">
    <citation type="submission" date="2015-05" db="EMBL/GenBank/DDBJ databases">
        <authorList>
            <person name="Goodhead I."/>
        </authorList>
    </citation>
    <scope>NUCLEOTIDE SEQUENCE [LARGE SCALE GENOMIC DNA]</scope>
    <source>
        <strain evidence="2">morsitans</strain>
    </source>
</reference>